<keyword evidence="1" id="KW-0732">Signal</keyword>
<dbReference type="InterPro" id="IPR050490">
    <property type="entry name" value="Bact_solute-bd_prot1"/>
</dbReference>
<comment type="caution">
    <text evidence="2">The sequence shown here is derived from an EMBL/GenBank/DDBJ whole genome shotgun (WGS) entry which is preliminary data.</text>
</comment>
<protein>
    <submittedName>
        <fullName evidence="2">ABC transporter substrate-binding protein</fullName>
    </submittedName>
</protein>
<evidence type="ECO:0000313" key="2">
    <source>
        <dbReference type="EMBL" id="PZG02096.1"/>
    </source>
</evidence>
<proteinExistence type="predicted"/>
<reference evidence="2 3" key="1">
    <citation type="submission" date="2018-01" db="EMBL/GenBank/DDBJ databases">
        <title>Draft genome sequence of Salinispora sp. 13K206.</title>
        <authorList>
            <person name="Sahin N."/>
            <person name="Saygin H."/>
            <person name="Ay H."/>
        </authorList>
    </citation>
    <scope>NUCLEOTIDE SEQUENCE [LARGE SCALE GENOMIC DNA]</scope>
    <source>
        <strain evidence="2 3">13K206</strain>
    </source>
</reference>
<sequence length="436" mass="46751">MRIFRTRRASGAVALALASALVLPACGSGGSNSDLELSDKPVTLRFTWWGSDARHERTQQVIDLFQKEHQNITVKGEFKDWNGYWESLATTVAANDAPDVIQMDELYLASYAERGALFDLATASKHLKTADFDPNALATGQVDGKQYAVPVGLTVYSMVVNTDLLAQYGAQLPDDSSWTWDDLKTIGDQISKASGGKVTGVQSWGFDAGGVNIWARQAGASLYDDTGNVVIPQDVLAGYWSYLADLAKTGIAPQPSVTIERASAGLDQSGTATNSSVFGTWWNTQLTSLTKASGQNLKLLKLPGEAQAKSPGAYYKPSMFWSVSSRSKYPAEAALFVDFLANSEAAANVLLTDRGVPANNKIRAMIASQLTETDKAAVAYLDSIKVGPAPRVTPNGASSIEAILKRHTEAVLFGRSTPDEAAAAFIKELQVEIDRA</sequence>
<dbReference type="Gene3D" id="3.40.190.10">
    <property type="entry name" value="Periplasmic binding protein-like II"/>
    <property type="match status" value="2"/>
</dbReference>
<feature type="signal peptide" evidence="1">
    <location>
        <begin position="1"/>
        <end position="24"/>
    </location>
</feature>
<evidence type="ECO:0000313" key="3">
    <source>
        <dbReference type="Proteomes" id="UP000248749"/>
    </source>
</evidence>
<gene>
    <name evidence="2" type="ORF">C1I99_04195</name>
</gene>
<feature type="chain" id="PRO_5039341832" evidence="1">
    <location>
        <begin position="25"/>
        <end position="436"/>
    </location>
</feature>
<dbReference type="PANTHER" id="PTHR43649:SF11">
    <property type="entry name" value="ABC TRANSPORTER SUBSTRATE-BINDING PROTEIN YESO-RELATED"/>
    <property type="match status" value="1"/>
</dbReference>
<dbReference type="InterPro" id="IPR006059">
    <property type="entry name" value="SBP"/>
</dbReference>
<dbReference type="RefSeq" id="WP_111132815.1">
    <property type="nucleotide sequence ID" value="NZ_POUB01000014.1"/>
</dbReference>
<organism evidence="2 3">
    <name type="scientific">Micromonospora deserti</name>
    <dbReference type="NCBI Taxonomy" id="2070366"/>
    <lineage>
        <taxon>Bacteria</taxon>
        <taxon>Bacillati</taxon>
        <taxon>Actinomycetota</taxon>
        <taxon>Actinomycetes</taxon>
        <taxon>Micromonosporales</taxon>
        <taxon>Micromonosporaceae</taxon>
        <taxon>Micromonospora</taxon>
    </lineage>
</organism>
<dbReference type="Pfam" id="PF13416">
    <property type="entry name" value="SBP_bac_8"/>
    <property type="match status" value="1"/>
</dbReference>
<accession>A0A2W2CRE7</accession>
<keyword evidence="3" id="KW-1185">Reference proteome</keyword>
<dbReference type="OrthoDB" id="7918484at2"/>
<evidence type="ECO:0000256" key="1">
    <source>
        <dbReference type="SAM" id="SignalP"/>
    </source>
</evidence>
<dbReference type="PANTHER" id="PTHR43649">
    <property type="entry name" value="ARABINOSE-BINDING PROTEIN-RELATED"/>
    <property type="match status" value="1"/>
</dbReference>
<name>A0A2W2CRE7_9ACTN</name>
<dbReference type="EMBL" id="POUB01000014">
    <property type="protein sequence ID" value="PZG02096.1"/>
    <property type="molecule type" value="Genomic_DNA"/>
</dbReference>
<dbReference type="AlphaFoldDB" id="A0A2W2CRE7"/>
<dbReference type="SUPFAM" id="SSF53850">
    <property type="entry name" value="Periplasmic binding protein-like II"/>
    <property type="match status" value="1"/>
</dbReference>
<dbReference type="Proteomes" id="UP000248749">
    <property type="component" value="Unassembled WGS sequence"/>
</dbReference>